<evidence type="ECO:0000313" key="1">
    <source>
        <dbReference type="EMBL" id="CAG8811570.1"/>
    </source>
</evidence>
<sequence>MDEVLKEYKAHLKLNKENIIFLPEIKFLEHRVIQKRILLDENKIIK</sequence>
<proteinExistence type="predicted"/>
<evidence type="ECO:0000313" key="2">
    <source>
        <dbReference type="Proteomes" id="UP000789901"/>
    </source>
</evidence>
<name>A0ABN7W180_GIGMA</name>
<keyword evidence="2" id="KW-1185">Reference proteome</keyword>
<organism evidence="1 2">
    <name type="scientific">Gigaspora margarita</name>
    <dbReference type="NCBI Taxonomy" id="4874"/>
    <lineage>
        <taxon>Eukaryota</taxon>
        <taxon>Fungi</taxon>
        <taxon>Fungi incertae sedis</taxon>
        <taxon>Mucoromycota</taxon>
        <taxon>Glomeromycotina</taxon>
        <taxon>Glomeromycetes</taxon>
        <taxon>Diversisporales</taxon>
        <taxon>Gigasporaceae</taxon>
        <taxon>Gigaspora</taxon>
    </lineage>
</organism>
<dbReference type="EMBL" id="CAJVQB010027999">
    <property type="protein sequence ID" value="CAG8811570.1"/>
    <property type="molecule type" value="Genomic_DNA"/>
</dbReference>
<feature type="non-terminal residue" evidence="1">
    <location>
        <position position="46"/>
    </location>
</feature>
<dbReference type="Proteomes" id="UP000789901">
    <property type="component" value="Unassembled WGS sequence"/>
</dbReference>
<protein>
    <submittedName>
        <fullName evidence="1">38732_t:CDS:1</fullName>
    </submittedName>
</protein>
<comment type="caution">
    <text evidence="1">The sequence shown here is derived from an EMBL/GenBank/DDBJ whole genome shotgun (WGS) entry which is preliminary data.</text>
</comment>
<accession>A0ABN7W180</accession>
<gene>
    <name evidence="1" type="ORF">GMARGA_LOCUS25368</name>
</gene>
<reference evidence="1 2" key="1">
    <citation type="submission" date="2021-06" db="EMBL/GenBank/DDBJ databases">
        <authorList>
            <person name="Kallberg Y."/>
            <person name="Tangrot J."/>
            <person name="Rosling A."/>
        </authorList>
    </citation>
    <scope>NUCLEOTIDE SEQUENCE [LARGE SCALE GENOMIC DNA]</scope>
    <source>
        <strain evidence="1 2">120-4 pot B 10/14</strain>
    </source>
</reference>